<accession>A0ABT2DPM0</accession>
<reference evidence="1 2" key="1">
    <citation type="submission" date="2022-08" db="EMBL/GenBank/DDBJ databases">
        <title>Lysinibacillus sequencing.</title>
        <authorList>
            <person name="Dunlap C."/>
        </authorList>
    </citation>
    <scope>NUCLEOTIDE SEQUENCE [LARGE SCALE GENOMIC DNA]</scope>
    <source>
        <strain evidence="1 2">PB211</strain>
    </source>
</reference>
<dbReference type="RefSeq" id="WP_012294772.1">
    <property type="nucleotide sequence ID" value="NZ_JANTOO010000010.1"/>
</dbReference>
<proteinExistence type="predicted"/>
<name>A0ABT2DPM0_9BACI</name>
<evidence type="ECO:0000313" key="2">
    <source>
        <dbReference type="Proteomes" id="UP001525021"/>
    </source>
</evidence>
<evidence type="ECO:0000313" key="1">
    <source>
        <dbReference type="EMBL" id="MCS1395951.1"/>
    </source>
</evidence>
<gene>
    <name evidence="1" type="ORF">NXZ79_07840</name>
</gene>
<comment type="caution">
    <text evidence="1">The sequence shown here is derived from an EMBL/GenBank/DDBJ whole genome shotgun (WGS) entry which is preliminary data.</text>
</comment>
<dbReference type="EMBL" id="JANTOO010000010">
    <property type="protein sequence ID" value="MCS1395951.1"/>
    <property type="molecule type" value="Genomic_DNA"/>
</dbReference>
<dbReference type="InterPro" id="IPR011008">
    <property type="entry name" value="Dimeric_a/b-barrel"/>
</dbReference>
<sequence length="111" mass="12922">MELEKQNYVMEVVLFELKEGIDKHRFCQAAAALTELLKLEISGFKGRTLLHTFNENQWTDIIYWGDMDSARSAMEKLKSMSAFQIFVSMIDSREITQRLLVPANLNELNYN</sequence>
<evidence type="ECO:0008006" key="3">
    <source>
        <dbReference type="Google" id="ProtNLM"/>
    </source>
</evidence>
<organism evidence="1 2">
    <name type="scientific">Lysinibacillus pinottii</name>
    <dbReference type="NCBI Taxonomy" id="2973932"/>
    <lineage>
        <taxon>Bacteria</taxon>
        <taxon>Bacillati</taxon>
        <taxon>Bacillota</taxon>
        <taxon>Bacilli</taxon>
        <taxon>Bacillales</taxon>
        <taxon>Bacillaceae</taxon>
        <taxon>Lysinibacillus</taxon>
    </lineage>
</organism>
<protein>
    <recommendedName>
        <fullName evidence="3">Antibiotic biosynthesis monooxygenase</fullName>
    </recommendedName>
</protein>
<dbReference type="Proteomes" id="UP001525021">
    <property type="component" value="Unassembled WGS sequence"/>
</dbReference>
<keyword evidence="2" id="KW-1185">Reference proteome</keyword>
<dbReference type="SUPFAM" id="SSF54909">
    <property type="entry name" value="Dimeric alpha+beta barrel"/>
    <property type="match status" value="1"/>
</dbReference>